<dbReference type="Pfam" id="PF05616">
    <property type="entry name" value="Neisseria_TspB"/>
    <property type="match status" value="1"/>
</dbReference>
<reference evidence="4 5" key="1">
    <citation type="journal article" date="2013" name="Genome Announc.">
        <title>Genome Sequence of the Pigment-Producing Bacterium Pseudogulbenkiania ferrooxidans, Isolated from Loktak Lake.</title>
        <authorList>
            <person name="Puranik S."/>
            <person name="Talkal R."/>
            <person name="Qureshi A."/>
            <person name="Khardenavis A."/>
            <person name="Kapley A."/>
            <person name="Purohit H.J."/>
        </authorList>
    </citation>
    <scope>NUCLEOTIDE SEQUENCE [LARGE SCALE GENOMIC DNA]</scope>
    <source>
        <strain evidence="4 5">EGD-HP2</strain>
    </source>
</reference>
<feature type="compositionally biased region" description="Polar residues" evidence="1">
    <location>
        <begin position="293"/>
        <end position="307"/>
    </location>
</feature>
<evidence type="ECO:0000313" key="5">
    <source>
        <dbReference type="Proteomes" id="UP000016426"/>
    </source>
</evidence>
<dbReference type="Proteomes" id="UP000016426">
    <property type="component" value="Unassembled WGS sequence"/>
</dbReference>
<accession>A0ABN0N952</accession>
<evidence type="ECO:0000313" key="4">
    <source>
        <dbReference type="EMBL" id="ERE14023.1"/>
    </source>
</evidence>
<gene>
    <name evidence="4" type="ORF">O166_00230</name>
</gene>
<name>A0ABN0N952_9NEIS</name>
<keyword evidence="2" id="KW-1133">Transmembrane helix</keyword>
<protein>
    <recommendedName>
        <fullName evidence="6">TspB protein</fullName>
    </recommendedName>
</protein>
<feature type="compositionally biased region" description="Low complexity" evidence="1">
    <location>
        <begin position="308"/>
        <end position="318"/>
    </location>
</feature>
<dbReference type="NCBIfam" id="NF041109">
    <property type="entry name" value="VF_TspB_C_term"/>
    <property type="match status" value="1"/>
</dbReference>
<keyword evidence="5" id="KW-1185">Reference proteome</keyword>
<dbReference type="RefSeq" id="WP_021476141.1">
    <property type="nucleotide sequence ID" value="NZ_AVPH01000112.1"/>
</dbReference>
<proteinExistence type="predicted"/>
<feature type="region of interest" description="Disordered" evidence="1">
    <location>
        <begin position="141"/>
        <end position="160"/>
    </location>
</feature>
<feature type="transmembrane region" description="Helical" evidence="2">
    <location>
        <begin position="441"/>
        <end position="461"/>
    </location>
</feature>
<sequence>MKTPPILFLAVLLGLLVPPAQAGGYQVGTYYRYGDQITRKATTAADKERLSGTIMKVYLDDRKSLGVTTQIAYGMESNMVQGRMFDHYKIPAKSLSERIGPALRKNMRGGLGGMIGGAAASIAIDYAIEKGWEWMGDAQEWTRPTNAGSTGPGSERDPYHQGYNPDYPVACWDYPKAKSLSTCLDRFYDDHKTSCNRQYYFPVYVTKPDAIVVSVCGGTVADLHTKQTDPNIPIRTPVPRTKVNDADVDAMADDVILKLYKPLIEAVAKDGTILEMDDAGESSVSGDPVTGPKTVTGSSTETRADGSTVTTQTQTQTTYKPTGGGLMGKPIGFEQSTTSTTTVNSCTGAGSCSTSTSTSTTNKPPPSEPQQTDCDKYPDSIGCSKWGDPPSVPIPEEKREVSFSPKAFSMPATCPPNYEFTLSSGQHFSYSFEWFCKFASAIRALIILAALISAYFIIFGARKGEGS</sequence>
<dbReference type="EMBL" id="AVPH01000112">
    <property type="protein sequence ID" value="ERE14023.1"/>
    <property type="molecule type" value="Genomic_DNA"/>
</dbReference>
<keyword evidence="3" id="KW-0732">Signal</keyword>
<feature type="chain" id="PRO_5045121478" description="TspB protein" evidence="3">
    <location>
        <begin position="23"/>
        <end position="467"/>
    </location>
</feature>
<organism evidence="4 5">
    <name type="scientific">Pseudogulbenkiania ferrooxidans EGD-HP2</name>
    <dbReference type="NCBI Taxonomy" id="1388764"/>
    <lineage>
        <taxon>Bacteria</taxon>
        <taxon>Pseudomonadati</taxon>
        <taxon>Pseudomonadota</taxon>
        <taxon>Betaproteobacteria</taxon>
        <taxon>Neisseriales</taxon>
        <taxon>Chromobacteriaceae</taxon>
        <taxon>Pseudogulbenkiania</taxon>
    </lineage>
</organism>
<evidence type="ECO:0000256" key="1">
    <source>
        <dbReference type="SAM" id="MobiDB-lite"/>
    </source>
</evidence>
<keyword evidence="2" id="KW-0472">Membrane</keyword>
<feature type="signal peptide" evidence="3">
    <location>
        <begin position="1"/>
        <end position="22"/>
    </location>
</feature>
<evidence type="ECO:0008006" key="6">
    <source>
        <dbReference type="Google" id="ProtNLM"/>
    </source>
</evidence>
<keyword evidence="2" id="KW-0812">Transmembrane</keyword>
<dbReference type="InterPro" id="IPR008708">
    <property type="entry name" value="Neisseria_TspB"/>
</dbReference>
<comment type="caution">
    <text evidence="4">The sequence shown here is derived from an EMBL/GenBank/DDBJ whole genome shotgun (WGS) entry which is preliminary data.</text>
</comment>
<evidence type="ECO:0000256" key="3">
    <source>
        <dbReference type="SAM" id="SignalP"/>
    </source>
</evidence>
<feature type="region of interest" description="Disordered" evidence="1">
    <location>
        <begin position="278"/>
        <end position="376"/>
    </location>
</feature>
<evidence type="ECO:0000256" key="2">
    <source>
        <dbReference type="SAM" id="Phobius"/>
    </source>
</evidence>
<feature type="compositionally biased region" description="Low complexity" evidence="1">
    <location>
        <begin position="336"/>
        <end position="361"/>
    </location>
</feature>